<evidence type="ECO:0000313" key="5">
    <source>
        <dbReference type="Proteomes" id="UP000185608"/>
    </source>
</evidence>
<proteinExistence type="inferred from homology"/>
<dbReference type="PANTHER" id="PTHR37170:SF1">
    <property type="entry name" value="GLUTAREDOXIN-LIKE PROTEIN"/>
    <property type="match status" value="1"/>
</dbReference>
<dbReference type="NCBIfam" id="TIGR02187">
    <property type="entry name" value="PDO_seleno_TRX"/>
    <property type="match status" value="1"/>
</dbReference>
<dbReference type="InterPro" id="IPR012336">
    <property type="entry name" value="Thioredoxin-like_fold"/>
</dbReference>
<dbReference type="Gene3D" id="3.40.30.80">
    <property type="match status" value="1"/>
</dbReference>
<dbReference type="CDD" id="cd02973">
    <property type="entry name" value="TRX_GRX_like"/>
    <property type="match status" value="1"/>
</dbReference>
<dbReference type="GeneID" id="29828057"/>
<dbReference type="RefSeq" id="WP_070364031.1">
    <property type="nucleotide sequence ID" value="NZ_CP016070.1"/>
</dbReference>
<feature type="domain" description="Thioredoxin-like fold" evidence="3">
    <location>
        <begin position="133"/>
        <end position="209"/>
    </location>
</feature>
<dbReference type="PROSITE" id="PS51354">
    <property type="entry name" value="GLUTAREDOXIN_2"/>
    <property type="match status" value="1"/>
</dbReference>
<dbReference type="Pfam" id="PF13192">
    <property type="entry name" value="Thioredoxin_3"/>
    <property type="match status" value="1"/>
</dbReference>
<keyword evidence="2" id="KW-0249">Electron transport</keyword>
<evidence type="ECO:0000313" key="4">
    <source>
        <dbReference type="EMBL" id="AOW79245.1"/>
    </source>
</evidence>
<dbReference type="KEGG" id="halh:HTSR_0035"/>
<evidence type="ECO:0000259" key="3">
    <source>
        <dbReference type="Pfam" id="PF13192"/>
    </source>
</evidence>
<dbReference type="PANTHER" id="PTHR37170">
    <property type="entry name" value="GLUTAREDOXIN-RELATED"/>
    <property type="match status" value="1"/>
</dbReference>
<dbReference type="STRING" id="1873524.HSR6_0035"/>
<comment type="similarity">
    <text evidence="1">Belongs to the glutaredoxin family.</text>
</comment>
<evidence type="ECO:0000256" key="1">
    <source>
        <dbReference type="ARBA" id="ARBA00007787"/>
    </source>
</evidence>
<reference evidence="4 5" key="1">
    <citation type="submission" date="2016-06" db="EMBL/GenBank/DDBJ databases">
        <title>Discovery of anaerobic lithoheterotrophic haloarchaeon capable of sulfur respiration by hydrogen and formate.</title>
        <authorList>
            <person name="Sorokin D.Y."/>
            <person name="Kublanov I.V."/>
            <person name="Roman P."/>
            <person name="Sinninghe Damste J.S."/>
            <person name="Golyshin P.N."/>
            <person name="Rojo D."/>
            <person name="Ciordia S."/>
            <person name="Mena Md.C."/>
            <person name="Ferrer M."/>
            <person name="Smedile F."/>
            <person name="Messina E."/>
            <person name="La Cono V."/>
            <person name="Yakimov M.M."/>
        </authorList>
    </citation>
    <scope>NUCLEOTIDE SEQUENCE [LARGE SCALE GENOMIC DNA]</scope>
    <source>
        <strain evidence="4 5">HTSR1</strain>
    </source>
</reference>
<dbReference type="InterPro" id="IPR036249">
    <property type="entry name" value="Thioredoxin-like_sf"/>
</dbReference>
<evidence type="ECO:0000256" key="2">
    <source>
        <dbReference type="ARBA" id="ARBA00022982"/>
    </source>
</evidence>
<keyword evidence="2" id="KW-0813">Transport</keyword>
<dbReference type="SUPFAM" id="SSF52833">
    <property type="entry name" value="Thioredoxin-like"/>
    <property type="match status" value="2"/>
</dbReference>
<dbReference type="AlphaFoldDB" id="A0A1D8S1M3"/>
<dbReference type="Proteomes" id="UP000185608">
    <property type="component" value="Chromosome"/>
</dbReference>
<organism evidence="4 5">
    <name type="scientific">Halodesulfurarchaeum formicicum</name>
    <dbReference type="NCBI Taxonomy" id="1873524"/>
    <lineage>
        <taxon>Archaea</taxon>
        <taxon>Methanobacteriati</taxon>
        <taxon>Methanobacteriota</taxon>
        <taxon>Stenosarchaea group</taxon>
        <taxon>Halobacteria</taxon>
        <taxon>Halobacteriales</taxon>
        <taxon>Halobacteriaceae</taxon>
        <taxon>Halodesulfurarchaeum</taxon>
    </lineage>
</organism>
<accession>A0A1D8S1M3</accession>
<protein>
    <submittedName>
        <fullName evidence="4">Glutaredoxin</fullName>
    </submittedName>
</protein>
<name>A0A1D8S1M3_9EURY</name>
<sequence>MAILSDENRDDVREVFEQMTNEVTAHVFTDGNCEYCEETVELNEELESLSEKYTVEVHDMDSEAAEEWNANKYDQAPVTVITDGEIKGVRYYGIPSGQEFGAYVRDIVAVSTGESGLDDDIKAELAEIDEPVNLKVFVTLTCPHCPQAVETAHKFAIENANFTSEMIEAQEFMELSQDFGVRGVPQVNINDEAGEFTGAQPPQQFLEQVKNAL</sequence>
<dbReference type="EMBL" id="CP016070">
    <property type="protein sequence ID" value="AOW79245.1"/>
    <property type="molecule type" value="Genomic_DNA"/>
</dbReference>
<gene>
    <name evidence="4" type="ORF">HTSR_0035</name>
</gene>
<dbReference type="InterPro" id="IPR011903">
    <property type="entry name" value="TON_0319-like"/>
</dbReference>